<feature type="domain" description="Peptidase M10 serralysin C-terminal" evidence="5">
    <location>
        <begin position="500"/>
        <end position="568"/>
    </location>
</feature>
<dbReference type="PRINTS" id="PR00313">
    <property type="entry name" value="CABNDNGRPT"/>
</dbReference>
<dbReference type="InterPro" id="IPR011049">
    <property type="entry name" value="Serralysin-like_metalloprot_C"/>
</dbReference>
<protein>
    <submittedName>
        <fullName evidence="6">FrpC</fullName>
    </submittedName>
</protein>
<proteinExistence type="predicted"/>
<dbReference type="EMBL" id="CM002803">
    <property type="protein sequence ID" value="KEI66502.1"/>
    <property type="molecule type" value="Genomic_DNA"/>
</dbReference>
<dbReference type="InterPro" id="IPR013858">
    <property type="entry name" value="Peptidase_M10B_C"/>
</dbReference>
<dbReference type="AlphaFoldDB" id="A0A073CF08"/>
<comment type="cofactor">
    <cofactor evidence="1">
        <name>Ca(2+)</name>
        <dbReference type="ChEBI" id="CHEBI:29108"/>
    </cofactor>
</comment>
<dbReference type="eggNOG" id="COG2931">
    <property type="taxonomic scope" value="Bacteria"/>
</dbReference>
<dbReference type="SUPFAM" id="SSF51120">
    <property type="entry name" value="beta-Roll"/>
    <property type="match status" value="4"/>
</dbReference>
<dbReference type="Proteomes" id="UP000027395">
    <property type="component" value="Chromosome"/>
</dbReference>
<comment type="subcellular location">
    <subcellularLocation>
        <location evidence="2">Secreted</location>
    </subcellularLocation>
</comment>
<dbReference type="InterPro" id="IPR050557">
    <property type="entry name" value="RTX_toxin/Mannuronan_C5-epim"/>
</dbReference>
<dbReference type="Pfam" id="PF00353">
    <property type="entry name" value="HemolysinCabind"/>
    <property type="match status" value="12"/>
</dbReference>
<evidence type="ECO:0000256" key="2">
    <source>
        <dbReference type="ARBA" id="ARBA00004613"/>
    </source>
</evidence>
<sequence length="664" mass="67075">MVTALGAGPQFYDQDVGFAPRPDTILGEAGNDTILSSTLGGSQVQGGTDNDILTSRGPGDTIFGNEGNDSIRSQQLRTLLLGGPGRDTLSADLTASLYGGVDRDFLIGQAASNYLFGNKDEDTLLGGIQGGDFLYGGSGADLLGFVGTNGQSNLTGVAVSGAIGGLNQGNNYVSGDIGADSIVGINTGDSLLGGDDNDSIVGVGSLNLLDGGSGNDTVRIQNPLSTQQFSTNLAIVGVSQTTLLGGAGDDSLYGGVGRFGEGQNYFEGGDGNDTIRSFALQDVLYGGEGNDLIITANPNILTIQGSTSQPGFAGESTLYGGGGNDTLLAGFSTDFLYGDAGNDSLSGKFSLLDGGDGNDTLYGGNWTLDIPGATKVPAVTLSGGSGSDYIYGALGSVANIYNGGLGDDTIIFTTTNDSLLGEGSVEGNDNISFVSGLAKGGTGVSFVLFDTLGNNTISGSDGNDSIVTGSGADFLQGGSVAASAQLDVGFGDDTLIAGGGNDYLFGGSGSDVLFGEAGNDTLQGDTQRDTLVGGEGSDAFLYQFKSDLSGTIADIITDFKSGEDKLFFSRGPGGFAFELRPGVPTTEISFEQFIVLDKGSYDGGGANTQAPTSVGPVLVYEKASGVLWYDSDGGGSNPADIVAFMAQPNNTIPTITRTDVVIVL</sequence>
<evidence type="ECO:0000259" key="5">
    <source>
        <dbReference type="Pfam" id="PF08548"/>
    </source>
</evidence>
<keyword evidence="7" id="KW-1185">Reference proteome</keyword>
<dbReference type="GO" id="GO:0005615">
    <property type="term" value="C:extracellular space"/>
    <property type="evidence" value="ECO:0007669"/>
    <property type="project" value="InterPro"/>
</dbReference>
<dbReference type="Gene3D" id="2.150.10.10">
    <property type="entry name" value="Serralysin-like metalloprotease, C-terminal"/>
    <property type="match status" value="3"/>
</dbReference>
<evidence type="ECO:0000256" key="3">
    <source>
        <dbReference type="ARBA" id="ARBA00022525"/>
    </source>
</evidence>
<evidence type="ECO:0000313" key="7">
    <source>
        <dbReference type="Proteomes" id="UP000027395"/>
    </source>
</evidence>
<dbReference type="GO" id="GO:0005509">
    <property type="term" value="F:calcium ion binding"/>
    <property type="evidence" value="ECO:0007669"/>
    <property type="project" value="InterPro"/>
</dbReference>
<reference evidence="6 7" key="1">
    <citation type="journal article" date="2014" name="Appl. Environ. Microbiol.">
        <title>Elucidation of insertion elements encoded on plasmids and in vitro construction of shuttle vectors from the toxic cyanobacterium Planktothrix.</title>
        <authorList>
            <person name="Christiansen G."/>
            <person name="Goesmann A."/>
            <person name="Kurmayer R."/>
        </authorList>
    </citation>
    <scope>NUCLEOTIDE SEQUENCE [LARGE SCALE GENOMIC DNA]</scope>
    <source>
        <strain evidence="6 7">NIVA-CYA 126/8</strain>
    </source>
</reference>
<gene>
    <name evidence="6" type="primary">frpC</name>
    <name evidence="6" type="ORF">A19Y_1457</name>
</gene>
<organism evidence="6 7">
    <name type="scientific">Planktothrix agardhii (strain NIVA-CYA 126/8)</name>
    <dbReference type="NCBI Taxonomy" id="388467"/>
    <lineage>
        <taxon>Bacteria</taxon>
        <taxon>Bacillati</taxon>
        <taxon>Cyanobacteriota</taxon>
        <taxon>Cyanophyceae</taxon>
        <taxon>Oscillatoriophycideae</taxon>
        <taxon>Oscillatoriales</taxon>
        <taxon>Microcoleaceae</taxon>
        <taxon>Planktothrix</taxon>
    </lineage>
</organism>
<dbReference type="STRING" id="388467.A19Y_1457"/>
<accession>A0A073CF08</accession>
<dbReference type="PATRIC" id="fig|388467.6.peg.1395"/>
<dbReference type="PANTHER" id="PTHR38340:SF1">
    <property type="entry name" value="S-LAYER PROTEIN"/>
    <property type="match status" value="1"/>
</dbReference>
<evidence type="ECO:0000256" key="1">
    <source>
        <dbReference type="ARBA" id="ARBA00001913"/>
    </source>
</evidence>
<evidence type="ECO:0000256" key="4">
    <source>
        <dbReference type="ARBA" id="ARBA00022737"/>
    </source>
</evidence>
<dbReference type="HOGENOM" id="CLU_383885_0_0_3"/>
<keyword evidence="3" id="KW-0964">Secreted</keyword>
<evidence type="ECO:0000313" key="6">
    <source>
        <dbReference type="EMBL" id="KEI66502.1"/>
    </source>
</evidence>
<keyword evidence="4" id="KW-0677">Repeat</keyword>
<dbReference type="Gene3D" id="2.160.20.160">
    <property type="match status" value="1"/>
</dbReference>
<dbReference type="RefSeq" id="WP_042153227.1">
    <property type="nucleotide sequence ID" value="NZ_CM002803.1"/>
</dbReference>
<dbReference type="InterPro" id="IPR001343">
    <property type="entry name" value="Hemolysn_Ca-bd"/>
</dbReference>
<dbReference type="Pfam" id="PF08548">
    <property type="entry name" value="Peptidase_M10_C"/>
    <property type="match status" value="1"/>
</dbReference>
<name>A0A073CF08_PLAA1</name>
<dbReference type="PANTHER" id="PTHR38340">
    <property type="entry name" value="S-LAYER PROTEIN"/>
    <property type="match status" value="1"/>
</dbReference>